<dbReference type="Proteomes" id="UP000182624">
    <property type="component" value="Unassembled WGS sequence"/>
</dbReference>
<dbReference type="EMBL" id="FOXO01000027">
    <property type="protein sequence ID" value="SFQ26035.1"/>
    <property type="molecule type" value="Genomic_DNA"/>
</dbReference>
<reference evidence="2" key="1">
    <citation type="submission" date="2016-10" db="EMBL/GenBank/DDBJ databases">
        <authorList>
            <person name="Varghese N."/>
            <person name="Submissions S."/>
        </authorList>
    </citation>
    <scope>NUCLEOTIDE SEQUENCE [LARGE SCALE GENOMIC DNA]</scope>
    <source>
        <strain evidence="2">P18</strain>
    </source>
</reference>
<proteinExistence type="predicted"/>
<protein>
    <submittedName>
        <fullName evidence="1">Uncharacterized protein</fullName>
    </submittedName>
</protein>
<evidence type="ECO:0000313" key="1">
    <source>
        <dbReference type="EMBL" id="SFQ26035.1"/>
    </source>
</evidence>
<sequence length="83" mass="9596">MTTLFLLCDRLVYADDTNRVIHVTKRFFSFFMILVTVHIADYVQAGRLKCMLYWAVSDDCGKGNCDLQNEINHVFQEGLCQSI</sequence>
<accession>A0A1I5X1Z9</accession>
<keyword evidence="2" id="KW-1185">Reference proteome</keyword>
<evidence type="ECO:0000313" key="2">
    <source>
        <dbReference type="Proteomes" id="UP000182624"/>
    </source>
</evidence>
<gene>
    <name evidence="1" type="ORF">SAMN04487928_12746</name>
</gene>
<organism evidence="1 2">
    <name type="scientific">Butyrivibrio proteoclasticus</name>
    <dbReference type="NCBI Taxonomy" id="43305"/>
    <lineage>
        <taxon>Bacteria</taxon>
        <taxon>Bacillati</taxon>
        <taxon>Bacillota</taxon>
        <taxon>Clostridia</taxon>
        <taxon>Lachnospirales</taxon>
        <taxon>Lachnospiraceae</taxon>
        <taxon>Butyrivibrio</taxon>
    </lineage>
</organism>
<dbReference type="AlphaFoldDB" id="A0A1I5X1Z9"/>
<name>A0A1I5X1Z9_9FIRM</name>